<comment type="caution">
    <text evidence="2">The sequence shown here is derived from an EMBL/GenBank/DDBJ whole genome shotgun (WGS) entry which is preliminary data.</text>
</comment>
<sequence>LPGSTHLTSSKLAAERPPTTPRLSSDWPAHQLYMQPAPEVLSLTAHTAKIHSCSRLFLFHILVEKKSPGHLTLSNVFQSTVIGG</sequence>
<evidence type="ECO:0000313" key="2">
    <source>
        <dbReference type="EMBL" id="GBO25227.1"/>
    </source>
</evidence>
<keyword evidence="3" id="KW-1185">Reference proteome</keyword>
<feature type="non-terminal residue" evidence="2">
    <location>
        <position position="1"/>
    </location>
</feature>
<organism evidence="2 3">
    <name type="scientific">Araneus ventricosus</name>
    <name type="common">Orbweaver spider</name>
    <name type="synonym">Epeira ventricosa</name>
    <dbReference type="NCBI Taxonomy" id="182803"/>
    <lineage>
        <taxon>Eukaryota</taxon>
        <taxon>Metazoa</taxon>
        <taxon>Ecdysozoa</taxon>
        <taxon>Arthropoda</taxon>
        <taxon>Chelicerata</taxon>
        <taxon>Arachnida</taxon>
        <taxon>Araneae</taxon>
        <taxon>Araneomorphae</taxon>
        <taxon>Entelegynae</taxon>
        <taxon>Araneoidea</taxon>
        <taxon>Araneidae</taxon>
        <taxon>Araneus</taxon>
    </lineage>
</organism>
<evidence type="ECO:0000313" key="3">
    <source>
        <dbReference type="Proteomes" id="UP000499080"/>
    </source>
</evidence>
<gene>
    <name evidence="2" type="ORF">AVEN_103746_1</name>
</gene>
<feature type="compositionally biased region" description="Polar residues" evidence="1">
    <location>
        <begin position="1"/>
        <end position="11"/>
    </location>
</feature>
<accession>A0A4Y2VNB9</accession>
<dbReference type="EMBL" id="BGPR01048209">
    <property type="protein sequence ID" value="GBO25227.1"/>
    <property type="molecule type" value="Genomic_DNA"/>
</dbReference>
<protein>
    <submittedName>
        <fullName evidence="2">Uncharacterized protein</fullName>
    </submittedName>
</protein>
<reference evidence="2 3" key="1">
    <citation type="journal article" date="2019" name="Sci. Rep.">
        <title>Orb-weaving spider Araneus ventricosus genome elucidates the spidroin gene catalogue.</title>
        <authorList>
            <person name="Kono N."/>
            <person name="Nakamura H."/>
            <person name="Ohtoshi R."/>
            <person name="Moran D.A.P."/>
            <person name="Shinohara A."/>
            <person name="Yoshida Y."/>
            <person name="Fujiwara M."/>
            <person name="Mori M."/>
            <person name="Tomita M."/>
            <person name="Arakawa K."/>
        </authorList>
    </citation>
    <scope>NUCLEOTIDE SEQUENCE [LARGE SCALE GENOMIC DNA]</scope>
</reference>
<dbReference type="Proteomes" id="UP000499080">
    <property type="component" value="Unassembled WGS sequence"/>
</dbReference>
<evidence type="ECO:0000256" key="1">
    <source>
        <dbReference type="SAM" id="MobiDB-lite"/>
    </source>
</evidence>
<proteinExistence type="predicted"/>
<name>A0A4Y2VNB9_ARAVE</name>
<dbReference type="AlphaFoldDB" id="A0A4Y2VNB9"/>
<feature type="region of interest" description="Disordered" evidence="1">
    <location>
        <begin position="1"/>
        <end position="25"/>
    </location>
</feature>